<gene>
    <name evidence="1" type="ORF">KSP40_PGU003644</name>
</gene>
<name>A0ABR2ME10_9ASPA</name>
<organism evidence="1 2">
    <name type="scientific">Platanthera guangdongensis</name>
    <dbReference type="NCBI Taxonomy" id="2320717"/>
    <lineage>
        <taxon>Eukaryota</taxon>
        <taxon>Viridiplantae</taxon>
        <taxon>Streptophyta</taxon>
        <taxon>Embryophyta</taxon>
        <taxon>Tracheophyta</taxon>
        <taxon>Spermatophyta</taxon>
        <taxon>Magnoliopsida</taxon>
        <taxon>Liliopsida</taxon>
        <taxon>Asparagales</taxon>
        <taxon>Orchidaceae</taxon>
        <taxon>Orchidoideae</taxon>
        <taxon>Orchideae</taxon>
        <taxon>Orchidinae</taxon>
        <taxon>Platanthera</taxon>
    </lineage>
</organism>
<sequence length="88" mass="9513">MYNPILAEWAPSVIAAVAAVEEKTESASEIVFAAAEIPTVSDEQISKDLLMPEATVFEPAEDFVVVTEAAAAITPEVSHLYWTTNFVK</sequence>
<proteinExistence type="predicted"/>
<dbReference type="EMBL" id="JBBWWR010000010">
    <property type="protein sequence ID" value="KAK8961208.1"/>
    <property type="molecule type" value="Genomic_DNA"/>
</dbReference>
<dbReference type="Proteomes" id="UP001412067">
    <property type="component" value="Unassembled WGS sequence"/>
</dbReference>
<reference evidence="1 2" key="1">
    <citation type="journal article" date="2022" name="Nat. Plants">
        <title>Genomes of leafy and leafless Platanthera orchids illuminate the evolution of mycoheterotrophy.</title>
        <authorList>
            <person name="Li M.H."/>
            <person name="Liu K.W."/>
            <person name="Li Z."/>
            <person name="Lu H.C."/>
            <person name="Ye Q.L."/>
            <person name="Zhang D."/>
            <person name="Wang J.Y."/>
            <person name="Li Y.F."/>
            <person name="Zhong Z.M."/>
            <person name="Liu X."/>
            <person name="Yu X."/>
            <person name="Liu D.K."/>
            <person name="Tu X.D."/>
            <person name="Liu B."/>
            <person name="Hao Y."/>
            <person name="Liao X.Y."/>
            <person name="Jiang Y.T."/>
            <person name="Sun W.H."/>
            <person name="Chen J."/>
            <person name="Chen Y.Q."/>
            <person name="Ai Y."/>
            <person name="Zhai J.W."/>
            <person name="Wu S.S."/>
            <person name="Zhou Z."/>
            <person name="Hsiao Y.Y."/>
            <person name="Wu W.L."/>
            <person name="Chen Y.Y."/>
            <person name="Lin Y.F."/>
            <person name="Hsu J.L."/>
            <person name="Li C.Y."/>
            <person name="Wang Z.W."/>
            <person name="Zhao X."/>
            <person name="Zhong W.Y."/>
            <person name="Ma X.K."/>
            <person name="Ma L."/>
            <person name="Huang J."/>
            <person name="Chen G.Z."/>
            <person name="Huang M.Z."/>
            <person name="Huang L."/>
            <person name="Peng D.H."/>
            <person name="Luo Y.B."/>
            <person name="Zou S.Q."/>
            <person name="Chen S.P."/>
            <person name="Lan S."/>
            <person name="Tsai W.C."/>
            <person name="Van de Peer Y."/>
            <person name="Liu Z.J."/>
        </authorList>
    </citation>
    <scope>NUCLEOTIDE SEQUENCE [LARGE SCALE GENOMIC DNA]</scope>
    <source>
        <strain evidence="1">Lor288</strain>
    </source>
</reference>
<comment type="caution">
    <text evidence="1">The sequence shown here is derived from an EMBL/GenBank/DDBJ whole genome shotgun (WGS) entry which is preliminary data.</text>
</comment>
<protein>
    <submittedName>
        <fullName evidence="1">Uncharacterized protein</fullName>
    </submittedName>
</protein>
<keyword evidence="2" id="KW-1185">Reference proteome</keyword>
<evidence type="ECO:0000313" key="2">
    <source>
        <dbReference type="Proteomes" id="UP001412067"/>
    </source>
</evidence>
<evidence type="ECO:0000313" key="1">
    <source>
        <dbReference type="EMBL" id="KAK8961208.1"/>
    </source>
</evidence>
<accession>A0ABR2ME10</accession>